<comment type="caution">
    <text evidence="2">The sequence shown here is derived from an EMBL/GenBank/DDBJ whole genome shotgun (WGS) entry which is preliminary data.</text>
</comment>
<organism evidence="2 3">
    <name type="scientific">Macrolepiota fuliginosa MF-IS2</name>
    <dbReference type="NCBI Taxonomy" id="1400762"/>
    <lineage>
        <taxon>Eukaryota</taxon>
        <taxon>Fungi</taxon>
        <taxon>Dikarya</taxon>
        <taxon>Basidiomycota</taxon>
        <taxon>Agaricomycotina</taxon>
        <taxon>Agaricomycetes</taxon>
        <taxon>Agaricomycetidae</taxon>
        <taxon>Agaricales</taxon>
        <taxon>Agaricineae</taxon>
        <taxon>Agaricaceae</taxon>
        <taxon>Macrolepiota</taxon>
    </lineage>
</organism>
<feature type="compositionally biased region" description="Basic residues" evidence="1">
    <location>
        <begin position="123"/>
        <end position="134"/>
    </location>
</feature>
<keyword evidence="3" id="KW-1185">Reference proteome</keyword>
<dbReference type="Proteomes" id="UP000807342">
    <property type="component" value="Unassembled WGS sequence"/>
</dbReference>
<reference evidence="2" key="1">
    <citation type="submission" date="2020-11" db="EMBL/GenBank/DDBJ databases">
        <authorList>
            <consortium name="DOE Joint Genome Institute"/>
            <person name="Ahrendt S."/>
            <person name="Riley R."/>
            <person name="Andreopoulos W."/>
            <person name="Labutti K."/>
            <person name="Pangilinan J."/>
            <person name="Ruiz-Duenas F.J."/>
            <person name="Barrasa J.M."/>
            <person name="Sanchez-Garcia M."/>
            <person name="Camarero S."/>
            <person name="Miyauchi S."/>
            <person name="Serrano A."/>
            <person name="Linde D."/>
            <person name="Babiker R."/>
            <person name="Drula E."/>
            <person name="Ayuso-Fernandez I."/>
            <person name="Pacheco R."/>
            <person name="Padilla G."/>
            <person name="Ferreira P."/>
            <person name="Barriuso J."/>
            <person name="Kellner H."/>
            <person name="Castanera R."/>
            <person name="Alfaro M."/>
            <person name="Ramirez L."/>
            <person name="Pisabarro A.G."/>
            <person name="Kuo A."/>
            <person name="Tritt A."/>
            <person name="Lipzen A."/>
            <person name="He G."/>
            <person name="Yan M."/>
            <person name="Ng V."/>
            <person name="Cullen D."/>
            <person name="Martin F."/>
            <person name="Rosso M.-N."/>
            <person name="Henrissat B."/>
            <person name="Hibbett D."/>
            <person name="Martinez A.T."/>
            <person name="Grigoriev I.V."/>
        </authorList>
    </citation>
    <scope>NUCLEOTIDE SEQUENCE</scope>
    <source>
        <strain evidence="2">MF-IS2</strain>
    </source>
</reference>
<feature type="region of interest" description="Disordered" evidence="1">
    <location>
        <begin position="77"/>
        <end position="147"/>
    </location>
</feature>
<feature type="region of interest" description="Disordered" evidence="1">
    <location>
        <begin position="1"/>
        <end position="20"/>
    </location>
</feature>
<sequence length="147" mass="16540">MEDKTKARQSESITAPSKLFWHTSGRATPYVEVEIPREKRRRAGEDEKENIVEENNKVDVSETSLLKTTQGDIQTQVKEKSAGAKARELYSDSENEVSGIAKPKATGVRLKEKTKAQKEMKLKSKLKPRYGKKPNKLESSLEGGIHQ</sequence>
<feature type="compositionally biased region" description="Basic and acidic residues" evidence="1">
    <location>
        <begin position="109"/>
        <end position="122"/>
    </location>
</feature>
<dbReference type="AlphaFoldDB" id="A0A9P6BVJ2"/>
<gene>
    <name evidence="2" type="ORF">P691DRAFT_786707</name>
</gene>
<accession>A0A9P6BVJ2</accession>
<feature type="compositionally biased region" description="Basic and acidic residues" evidence="1">
    <location>
        <begin position="77"/>
        <end position="90"/>
    </location>
</feature>
<evidence type="ECO:0000313" key="2">
    <source>
        <dbReference type="EMBL" id="KAF9439435.1"/>
    </source>
</evidence>
<name>A0A9P6BVJ2_9AGAR</name>
<protein>
    <submittedName>
        <fullName evidence="2">Uncharacterized protein</fullName>
    </submittedName>
</protein>
<dbReference type="EMBL" id="MU154306">
    <property type="protein sequence ID" value="KAF9439435.1"/>
    <property type="molecule type" value="Genomic_DNA"/>
</dbReference>
<evidence type="ECO:0000256" key="1">
    <source>
        <dbReference type="SAM" id="MobiDB-lite"/>
    </source>
</evidence>
<evidence type="ECO:0000313" key="3">
    <source>
        <dbReference type="Proteomes" id="UP000807342"/>
    </source>
</evidence>
<proteinExistence type="predicted"/>